<comment type="caution">
    <text evidence="2">The sequence shown here is derived from an EMBL/GenBank/DDBJ whole genome shotgun (WGS) entry which is preliminary data.</text>
</comment>
<proteinExistence type="predicted"/>
<keyword evidence="1" id="KW-1133">Transmembrane helix</keyword>
<dbReference type="AlphaFoldDB" id="A0A3P3WGW3"/>
<dbReference type="EMBL" id="RQVQ01000008">
    <property type="protein sequence ID" value="RRJ91843.1"/>
    <property type="molecule type" value="Genomic_DNA"/>
</dbReference>
<evidence type="ECO:0000313" key="3">
    <source>
        <dbReference type="Proteomes" id="UP000275719"/>
    </source>
</evidence>
<organism evidence="2 3">
    <name type="scientific">Paenimyroides tangerinum</name>
    <dbReference type="NCBI Taxonomy" id="2488728"/>
    <lineage>
        <taxon>Bacteria</taxon>
        <taxon>Pseudomonadati</taxon>
        <taxon>Bacteroidota</taxon>
        <taxon>Flavobacteriia</taxon>
        <taxon>Flavobacteriales</taxon>
        <taxon>Flavobacteriaceae</taxon>
        <taxon>Paenimyroides</taxon>
    </lineage>
</organism>
<feature type="transmembrane region" description="Helical" evidence="1">
    <location>
        <begin position="151"/>
        <end position="168"/>
    </location>
</feature>
<reference evidence="2 3" key="1">
    <citation type="submission" date="2018-11" db="EMBL/GenBank/DDBJ databases">
        <title>Flavobacterium sp. nov., YIM 102701-2 draft genome.</title>
        <authorList>
            <person name="Li G."/>
            <person name="Jiang Y."/>
        </authorList>
    </citation>
    <scope>NUCLEOTIDE SEQUENCE [LARGE SCALE GENOMIC DNA]</scope>
    <source>
        <strain evidence="2 3">YIM 102701-2</strain>
    </source>
</reference>
<feature type="transmembrane region" description="Helical" evidence="1">
    <location>
        <begin position="74"/>
        <end position="92"/>
    </location>
</feature>
<keyword evidence="1" id="KW-0472">Membrane</keyword>
<sequence>MLYVYPFLVGLFASIVGTALPGLLNATIVKIAANEGRKKAYIFTSGVLLVIFFQTYLAVNFARLIDKSEVASEIIQEIGLAIFTILTLYFLIFARRPKKVKIKKEKSGKRRFFYGMFLATINMFPIPYYVFVSITADQYMNFEFRNPFTSLISLGVTLGSGFVFLMYLNYFKNKSMEESFILKNINFIIGSITGFISIFTAFKIFN</sequence>
<feature type="transmembrane region" description="Helical" evidence="1">
    <location>
        <begin position="6"/>
        <end position="28"/>
    </location>
</feature>
<feature type="transmembrane region" description="Helical" evidence="1">
    <location>
        <begin position="180"/>
        <end position="205"/>
    </location>
</feature>
<keyword evidence="3" id="KW-1185">Reference proteome</keyword>
<gene>
    <name evidence="2" type="ORF">EG240_04600</name>
</gene>
<evidence type="ECO:0000313" key="2">
    <source>
        <dbReference type="EMBL" id="RRJ91843.1"/>
    </source>
</evidence>
<dbReference type="RefSeq" id="WP_125017917.1">
    <property type="nucleotide sequence ID" value="NZ_RQVQ01000008.1"/>
</dbReference>
<dbReference type="OrthoDB" id="1451945at2"/>
<name>A0A3P3WGW3_9FLAO</name>
<dbReference type="Proteomes" id="UP000275719">
    <property type="component" value="Unassembled WGS sequence"/>
</dbReference>
<protein>
    <submittedName>
        <fullName evidence="2">Amino acid permease</fullName>
    </submittedName>
</protein>
<feature type="transmembrane region" description="Helical" evidence="1">
    <location>
        <begin position="112"/>
        <end position="131"/>
    </location>
</feature>
<accession>A0A3P3WGW3</accession>
<feature type="transmembrane region" description="Helical" evidence="1">
    <location>
        <begin position="40"/>
        <end position="62"/>
    </location>
</feature>
<evidence type="ECO:0000256" key="1">
    <source>
        <dbReference type="SAM" id="Phobius"/>
    </source>
</evidence>
<keyword evidence="1" id="KW-0812">Transmembrane</keyword>